<evidence type="ECO:0000313" key="1">
    <source>
        <dbReference type="EMBL" id="WOK07864.1"/>
    </source>
</evidence>
<accession>A0ABZ0IS88</accession>
<protein>
    <submittedName>
        <fullName evidence="1">Uncharacterized protein</fullName>
    </submittedName>
</protein>
<dbReference type="RefSeq" id="WP_317490513.1">
    <property type="nucleotide sequence ID" value="NZ_CP136051.1"/>
</dbReference>
<reference evidence="1 2" key="1">
    <citation type="journal article" date="2023" name="Microbiol. Resour. Announc.">
        <title>Complete Genome Sequence of Imperialibacter roseus strain P4T.</title>
        <authorList>
            <person name="Tizabi D.R."/>
            <person name="Bachvaroff T."/>
            <person name="Hill R.T."/>
        </authorList>
    </citation>
    <scope>NUCLEOTIDE SEQUENCE [LARGE SCALE GENOMIC DNA]</scope>
    <source>
        <strain evidence="1 2">P4T</strain>
    </source>
</reference>
<gene>
    <name evidence="1" type="ORF">RT717_04385</name>
</gene>
<evidence type="ECO:0000313" key="2">
    <source>
        <dbReference type="Proteomes" id="UP001302349"/>
    </source>
</evidence>
<dbReference type="Proteomes" id="UP001302349">
    <property type="component" value="Chromosome"/>
</dbReference>
<keyword evidence="2" id="KW-1185">Reference proteome</keyword>
<dbReference type="EMBL" id="CP136051">
    <property type="protein sequence ID" value="WOK07864.1"/>
    <property type="molecule type" value="Genomic_DNA"/>
</dbReference>
<proteinExistence type="predicted"/>
<name>A0ABZ0IS88_9BACT</name>
<sequence>MKTGDRRAGVGTIALPFCVGNRQTPERLKGRRKFEDGRREVGSLPHYWRDRNQASVRQRWK</sequence>
<organism evidence="1 2">
    <name type="scientific">Imperialibacter roseus</name>
    <dbReference type="NCBI Taxonomy" id="1324217"/>
    <lineage>
        <taxon>Bacteria</taxon>
        <taxon>Pseudomonadati</taxon>
        <taxon>Bacteroidota</taxon>
        <taxon>Cytophagia</taxon>
        <taxon>Cytophagales</taxon>
        <taxon>Flammeovirgaceae</taxon>
        <taxon>Imperialibacter</taxon>
    </lineage>
</organism>